<dbReference type="Gene3D" id="1.10.1040.10">
    <property type="entry name" value="N-(1-d-carboxylethyl)-l-norvaline Dehydrogenase, domain 2"/>
    <property type="match status" value="1"/>
</dbReference>
<dbReference type="GO" id="GO:0005829">
    <property type="term" value="C:cytosol"/>
    <property type="evidence" value="ECO:0007669"/>
    <property type="project" value="TreeGrafter"/>
</dbReference>
<name>A0A061JH87_9PROT</name>
<dbReference type="SUPFAM" id="SSF48179">
    <property type="entry name" value="6-phosphogluconate dehydrogenase C-terminal domain-like"/>
    <property type="match status" value="1"/>
</dbReference>
<evidence type="ECO:0000313" key="14">
    <source>
        <dbReference type="EMBL" id="ETZ04637.1"/>
    </source>
</evidence>
<gene>
    <name evidence="14" type="ORF">K737_300957</name>
</gene>
<keyword evidence="9 10" id="KW-0520">NAD</keyword>
<dbReference type="InterPro" id="IPR011128">
    <property type="entry name" value="G3P_DH_NAD-dep_N"/>
</dbReference>
<protein>
    <recommendedName>
        <fullName evidence="11">Glycerol-3-phosphate dehydrogenase</fullName>
        <ecNumber evidence="11">1.1.1.94</ecNumber>
    </recommendedName>
</protein>
<dbReference type="Pfam" id="PF01210">
    <property type="entry name" value="NAD_Gly3P_dh_N"/>
    <property type="match status" value="1"/>
</dbReference>
<dbReference type="PRINTS" id="PR00077">
    <property type="entry name" value="GPDHDRGNASE"/>
</dbReference>
<evidence type="ECO:0000256" key="7">
    <source>
        <dbReference type="PIRSR" id="PIRSR000114-1"/>
    </source>
</evidence>
<keyword evidence="3 10" id="KW-0560">Oxidoreductase</keyword>
<evidence type="ECO:0000256" key="6">
    <source>
        <dbReference type="ARBA" id="ARBA00023264"/>
    </source>
</evidence>
<feature type="binding site" evidence="9">
    <location>
        <position position="126"/>
    </location>
    <ligand>
        <name>NAD(+)</name>
        <dbReference type="ChEBI" id="CHEBI:57540"/>
    </ligand>
</feature>
<evidence type="ECO:0000256" key="11">
    <source>
        <dbReference type="RuleBase" id="RU000439"/>
    </source>
</evidence>
<keyword evidence="2" id="KW-0444">Lipid biosynthesis</keyword>
<dbReference type="PANTHER" id="PTHR11728">
    <property type="entry name" value="GLYCEROL-3-PHOSPHATE DEHYDROGENASE"/>
    <property type="match status" value="1"/>
</dbReference>
<dbReference type="GO" id="GO:0008654">
    <property type="term" value="P:phospholipid biosynthetic process"/>
    <property type="evidence" value="ECO:0007669"/>
    <property type="project" value="UniProtKB-KW"/>
</dbReference>
<evidence type="ECO:0000256" key="8">
    <source>
        <dbReference type="PIRSR" id="PIRSR000114-2"/>
    </source>
</evidence>
<dbReference type="Gene3D" id="3.40.50.720">
    <property type="entry name" value="NAD(P)-binding Rossmann-like Domain"/>
    <property type="match status" value="1"/>
</dbReference>
<keyword evidence="4" id="KW-0443">Lipid metabolism</keyword>
<feature type="binding site" evidence="8">
    <location>
        <begin position="243"/>
        <end position="244"/>
    </location>
    <ligand>
        <name>substrate</name>
    </ligand>
</feature>
<keyword evidence="5" id="KW-0594">Phospholipid biosynthesis</keyword>
<dbReference type="InterPro" id="IPR036291">
    <property type="entry name" value="NAD(P)-bd_dom_sf"/>
</dbReference>
<dbReference type="Proteomes" id="UP000026922">
    <property type="component" value="Unassembled WGS sequence"/>
</dbReference>
<dbReference type="GO" id="GO:0005975">
    <property type="term" value="P:carbohydrate metabolic process"/>
    <property type="evidence" value="ECO:0007669"/>
    <property type="project" value="InterPro"/>
</dbReference>
<dbReference type="EMBL" id="ARPM03000165">
    <property type="protein sequence ID" value="ETZ04637.1"/>
    <property type="molecule type" value="Genomic_DNA"/>
</dbReference>
<evidence type="ECO:0000256" key="5">
    <source>
        <dbReference type="ARBA" id="ARBA00023209"/>
    </source>
</evidence>
<keyword evidence="15" id="KW-1185">Reference proteome</keyword>
<dbReference type="InterPro" id="IPR006109">
    <property type="entry name" value="G3P_DH_NAD-dep_C"/>
</dbReference>
<dbReference type="InterPro" id="IPR006168">
    <property type="entry name" value="G3P_DH_NAD-dep"/>
</dbReference>
<evidence type="ECO:0000259" key="13">
    <source>
        <dbReference type="Pfam" id="PF07479"/>
    </source>
</evidence>
<feature type="domain" description="Glycerol-3-phosphate dehydrogenase NAD-dependent C-terminal" evidence="13">
    <location>
        <begin position="170"/>
        <end position="299"/>
    </location>
</feature>
<keyword evidence="6" id="KW-1208">Phospholipid metabolism</keyword>
<accession>A0A061JH87</accession>
<dbReference type="PANTHER" id="PTHR11728:SF1">
    <property type="entry name" value="GLYCEROL-3-PHOSPHATE DEHYDROGENASE [NAD(+)] 2, CHLOROPLASTIC"/>
    <property type="match status" value="1"/>
</dbReference>
<feature type="domain" description="Glycerol-3-phosphate dehydrogenase NAD-dependent N-terminal" evidence="12">
    <location>
        <begin position="5"/>
        <end position="142"/>
    </location>
</feature>
<proteinExistence type="inferred from homology"/>
<feature type="binding site" evidence="8">
    <location>
        <position position="94"/>
    </location>
    <ligand>
        <name>substrate</name>
    </ligand>
</feature>
<evidence type="ECO:0000256" key="4">
    <source>
        <dbReference type="ARBA" id="ARBA00023098"/>
    </source>
</evidence>
<feature type="binding site" evidence="9">
    <location>
        <position position="243"/>
    </location>
    <ligand>
        <name>NAD(+)</name>
        <dbReference type="ChEBI" id="CHEBI:57540"/>
    </ligand>
</feature>
<comment type="similarity">
    <text evidence="1 10">Belongs to the NAD-dependent glycerol-3-phosphate dehydrogenase family.</text>
</comment>
<comment type="caution">
    <text evidence="14">The sequence shown here is derived from an EMBL/GenBank/DDBJ whole genome shotgun (WGS) entry which is preliminary data.</text>
</comment>
<evidence type="ECO:0000256" key="1">
    <source>
        <dbReference type="ARBA" id="ARBA00011009"/>
    </source>
</evidence>
<evidence type="ECO:0000313" key="15">
    <source>
        <dbReference type="Proteomes" id="UP000026922"/>
    </source>
</evidence>
<organism evidence="14 15">
    <name type="scientific">Holospora undulata HU1</name>
    <dbReference type="NCBI Taxonomy" id="1321371"/>
    <lineage>
        <taxon>Bacteria</taxon>
        <taxon>Pseudomonadati</taxon>
        <taxon>Pseudomonadota</taxon>
        <taxon>Alphaproteobacteria</taxon>
        <taxon>Holosporales</taxon>
        <taxon>Holosporaceae</taxon>
        <taxon>Holospora</taxon>
    </lineage>
</organism>
<evidence type="ECO:0000256" key="10">
    <source>
        <dbReference type="RuleBase" id="RU000437"/>
    </source>
</evidence>
<dbReference type="InterPro" id="IPR008927">
    <property type="entry name" value="6-PGluconate_DH-like_C_sf"/>
</dbReference>
<evidence type="ECO:0000259" key="12">
    <source>
        <dbReference type="Pfam" id="PF01210"/>
    </source>
</evidence>
<evidence type="ECO:0000256" key="2">
    <source>
        <dbReference type="ARBA" id="ARBA00022516"/>
    </source>
</evidence>
<dbReference type="GO" id="GO:0141153">
    <property type="term" value="F:glycerol-3-phosphate dehydrogenase (NADP+) activity"/>
    <property type="evidence" value="ECO:0007669"/>
    <property type="project" value="RHEA"/>
</dbReference>
<feature type="active site" description="Proton acceptor" evidence="7">
    <location>
        <position position="177"/>
    </location>
</feature>
<dbReference type="EC" id="1.1.1.94" evidence="11"/>
<dbReference type="InterPro" id="IPR013328">
    <property type="entry name" value="6PGD_dom2"/>
</dbReference>
<reference evidence="14 15" key="1">
    <citation type="journal article" date="2013" name="Genome Announc.">
        <title>Draft Genome Sequence of Holospora undulata Strain HU1, a Micronucleus-Specific Symbiont of the Ciliate Paramecium caudatum.</title>
        <authorList>
            <person name="Dohra H."/>
            <person name="Suzuki H."/>
            <person name="Suzuki T."/>
            <person name="Tanaka K."/>
            <person name="Fujishima M."/>
        </authorList>
    </citation>
    <scope>NUCLEOTIDE SEQUENCE [LARGE SCALE GENOMIC DNA]</scope>
    <source>
        <strain evidence="14 15">HU1</strain>
    </source>
</reference>
<dbReference type="PIRSF" id="PIRSF000114">
    <property type="entry name" value="Glycerol-3-P_dh"/>
    <property type="match status" value="1"/>
</dbReference>
<evidence type="ECO:0000256" key="9">
    <source>
        <dbReference type="PIRSR" id="PIRSR000114-3"/>
    </source>
</evidence>
<dbReference type="Pfam" id="PF07479">
    <property type="entry name" value="NAD_Gly3P_dh_C"/>
    <property type="match status" value="1"/>
</dbReference>
<dbReference type="GO" id="GO:0051287">
    <property type="term" value="F:NAD binding"/>
    <property type="evidence" value="ECO:0007669"/>
    <property type="project" value="InterPro"/>
</dbReference>
<dbReference type="GO" id="GO:0046168">
    <property type="term" value="P:glycerol-3-phosphate catabolic process"/>
    <property type="evidence" value="ECO:0007669"/>
    <property type="project" value="InterPro"/>
</dbReference>
<sequence>MSEGITFWGAGVFSAALASCICSEKSKNIFMWGRKNSSFHPTSSCYTSVLSVEKAAESGQVWIFCVPAQSLRSCFELIKKSTIIQPRIVVLTCKGIESSTGDLMTEVAEHFFPDLPNVVLGGPNFASGLARRDISGVTLATRCRWSFNEIFELFSKSCLRIEYFGSASAVSAWGALKNVAALGCGLLAQVSSGENTQSTYLCQIFSQAVEWISSHISKDESSGAWTYAGMGDFFMTCSSQNSRNFLYGKNFGTCFSLSDQLVEGLGSLKGILLRNKQYRLRLKFIEIIEKIFRGEIKKSDWLFNLLST</sequence>
<comment type="catalytic activity">
    <reaction evidence="11">
        <text>sn-glycerol 3-phosphate + NADP(+) = dihydroxyacetone phosphate + NADPH + H(+)</text>
        <dbReference type="Rhea" id="RHEA:11096"/>
        <dbReference type="ChEBI" id="CHEBI:15378"/>
        <dbReference type="ChEBI" id="CHEBI:57597"/>
        <dbReference type="ChEBI" id="CHEBI:57642"/>
        <dbReference type="ChEBI" id="CHEBI:57783"/>
        <dbReference type="ChEBI" id="CHEBI:58349"/>
        <dbReference type="EC" id="1.1.1.94"/>
    </reaction>
</comment>
<evidence type="ECO:0000256" key="3">
    <source>
        <dbReference type="ARBA" id="ARBA00023002"/>
    </source>
</evidence>
<dbReference type="AlphaFoldDB" id="A0A061JH87"/>
<dbReference type="RefSeq" id="WP_006299518.1">
    <property type="nucleotide sequence ID" value="NZ_ARPM03000165.1"/>
</dbReference>
<dbReference type="SUPFAM" id="SSF51735">
    <property type="entry name" value="NAD(P)-binding Rossmann-fold domains"/>
    <property type="match status" value="1"/>
</dbReference>